<dbReference type="NCBIfam" id="TIGR02483">
    <property type="entry name" value="PFK_mixed"/>
    <property type="match status" value="1"/>
</dbReference>
<dbReference type="Gene3D" id="3.40.50.450">
    <property type="match status" value="1"/>
</dbReference>
<reference evidence="11 12" key="2">
    <citation type="journal article" date="2008" name="Int. J. Syst. Evol. Microbiol.">
        <title>Methanocella paludicola gen. nov., sp. nov., a methane-producing archaeon, the first isolate of the lineage 'Rice Cluster I', and proposal of the new archaeal order Methanocellales ord. nov.</title>
        <authorList>
            <person name="Sakai S."/>
            <person name="Imachi H."/>
            <person name="Hanada S."/>
            <person name="Ohashi A."/>
            <person name="Harada H."/>
            <person name="Kamagata Y."/>
        </authorList>
    </citation>
    <scope>NUCLEOTIDE SEQUENCE [LARGE SCALE GENOMIC DNA]</scope>
    <source>
        <strain evidence="12">DSM 17711 / JCM 13418 / NBRC 101707 / SANAE</strain>
    </source>
</reference>
<dbReference type="PROSITE" id="PS00433">
    <property type="entry name" value="PHOSPHOFRUCTOKINASE"/>
    <property type="match status" value="1"/>
</dbReference>
<dbReference type="Pfam" id="PF00365">
    <property type="entry name" value="PFK"/>
    <property type="match status" value="1"/>
</dbReference>
<feature type="binding site" evidence="9">
    <location>
        <position position="14"/>
    </location>
    <ligand>
        <name>diphosphate</name>
        <dbReference type="ChEBI" id="CHEBI:33019"/>
    </ligand>
</feature>
<evidence type="ECO:0000256" key="3">
    <source>
        <dbReference type="ARBA" id="ARBA00022490"/>
    </source>
</evidence>
<feature type="binding site" description="in other chain" evidence="9">
    <location>
        <begin position="128"/>
        <end position="130"/>
    </location>
    <ligand>
        <name>substrate</name>
        <note>ligand shared between dimeric partners</note>
    </ligand>
</feature>
<evidence type="ECO:0000256" key="4">
    <source>
        <dbReference type="ARBA" id="ARBA00022679"/>
    </source>
</evidence>
<dbReference type="PATRIC" id="fig|304371.9.peg.210"/>
<evidence type="ECO:0000259" key="10">
    <source>
        <dbReference type="Pfam" id="PF00365"/>
    </source>
</evidence>
<dbReference type="InterPro" id="IPR012003">
    <property type="entry name" value="ATP_PFK_prok-type"/>
</dbReference>
<evidence type="ECO:0000256" key="9">
    <source>
        <dbReference type="HAMAP-Rule" id="MF_01976"/>
    </source>
</evidence>
<dbReference type="PRINTS" id="PR00476">
    <property type="entry name" value="PHFRCTKINASE"/>
</dbReference>
<feature type="binding site" description="in other chain" evidence="9">
    <location>
        <position position="225"/>
    </location>
    <ligand>
        <name>substrate</name>
        <note>ligand shared between dimeric partners</note>
    </ligand>
</feature>
<dbReference type="EC" id="2.7.1.90" evidence="9"/>
<dbReference type="GO" id="GO:0070095">
    <property type="term" value="F:fructose-6-phosphate binding"/>
    <property type="evidence" value="ECO:0007669"/>
    <property type="project" value="TreeGrafter"/>
</dbReference>
<dbReference type="SUPFAM" id="SSF53784">
    <property type="entry name" value="Phosphofructokinase"/>
    <property type="match status" value="1"/>
</dbReference>
<dbReference type="InterPro" id="IPR000023">
    <property type="entry name" value="Phosphofructokinase_dom"/>
</dbReference>
<dbReference type="GO" id="GO:0006002">
    <property type="term" value="P:fructose 6-phosphate metabolic process"/>
    <property type="evidence" value="ECO:0007669"/>
    <property type="project" value="InterPro"/>
</dbReference>
<name>D1YV03_METPS</name>
<dbReference type="GO" id="GO:0005945">
    <property type="term" value="C:6-phosphofructokinase complex"/>
    <property type="evidence" value="ECO:0007669"/>
    <property type="project" value="TreeGrafter"/>
</dbReference>
<dbReference type="Gene3D" id="3.40.50.460">
    <property type="entry name" value="Phosphofructokinase domain"/>
    <property type="match status" value="1"/>
</dbReference>
<dbReference type="KEGG" id="mpd:MCP_0203"/>
<dbReference type="InterPro" id="IPR012829">
    <property type="entry name" value="Phosphofructokinase_III"/>
</dbReference>
<comment type="pathway">
    <text evidence="2 9">Carbohydrate degradation; glycolysis; D-glyceraldehyde 3-phosphate and glycerone phosphate from D-glucose: step 3/4.</text>
</comment>
<dbReference type="GO" id="GO:0016208">
    <property type="term" value="F:AMP binding"/>
    <property type="evidence" value="ECO:0007669"/>
    <property type="project" value="TreeGrafter"/>
</dbReference>
<evidence type="ECO:0000313" key="12">
    <source>
        <dbReference type="Proteomes" id="UP000001882"/>
    </source>
</evidence>
<dbReference type="NCBIfam" id="NF002872">
    <property type="entry name" value="PRK03202.1"/>
    <property type="match status" value="1"/>
</dbReference>
<sequence>MADIKKIGILTGGGDCPGLNAVIRAVVFKAGEYGWQVLGVKYGWKGMLNADAIPLTRNDVKDILPLGGTILKTSRTNPYKVEGGEAKVLENAKKMGIDCLVAVGGEDTLGVANKLTKAGLRCVGVPKTIDNDLGATDYTFGYQTAVQIASDAMDRLHTTAKSHDRVLVCEVMGRHAGWMTVDAGMSASAHWIYTPEAKGSVEDCCKMLKERYARGDKYGIVAVAEGAEFSDLDVKAASQTTDSFGHVKLGGVAETLAKEIEKRTGLETRHVVLGHTQRGGSPLAYDRILGTRLGNKAAEMIKNGQFAMMASLRGENVEAVPIEEAVKTLKTVPPQYYDVAKTFFG</sequence>
<dbReference type="AlphaFoldDB" id="D1YV03"/>
<comment type="caution">
    <text evidence="9">Lacks conserved residue(s) required for the propagation of feature annotation.</text>
</comment>
<dbReference type="RefSeq" id="WP_012898955.1">
    <property type="nucleotide sequence ID" value="NC_013665.1"/>
</dbReference>
<organism evidence="11 12">
    <name type="scientific">Methanocella paludicola (strain DSM 17711 / JCM 13418 / NBRC 101707 / SANAE)</name>
    <dbReference type="NCBI Taxonomy" id="304371"/>
    <lineage>
        <taxon>Archaea</taxon>
        <taxon>Methanobacteriati</taxon>
        <taxon>Methanobacteriota</taxon>
        <taxon>Stenosarchaea group</taxon>
        <taxon>Methanomicrobia</taxon>
        <taxon>Methanocellales</taxon>
        <taxon>Methanocellaceae</taxon>
        <taxon>Methanocella</taxon>
    </lineage>
</organism>
<keyword evidence="4 9" id="KW-0808">Transferase</keyword>
<feature type="binding site" description="in other chain" evidence="9">
    <location>
        <begin position="172"/>
        <end position="174"/>
    </location>
    <ligand>
        <name>substrate</name>
        <note>ligand shared between dimeric partners</note>
    </ligand>
</feature>
<dbReference type="UniPathway" id="UPA00109">
    <property type="reaction ID" value="UER00182"/>
</dbReference>
<feature type="binding site" evidence="9">
    <location>
        <position position="106"/>
    </location>
    <ligand>
        <name>Mg(2+)</name>
        <dbReference type="ChEBI" id="CHEBI:18420"/>
        <note>catalytic</note>
    </ligand>
</feature>
<feature type="site" description="Important for catalytic activity and substrate specificity; stabilizes the transition state when the phosphoryl donor is PPi; prevents ATP from binding by mimicking the alpha-phosphate group of ATP" evidence="9">
    <location>
        <position position="107"/>
    </location>
</feature>
<comment type="similarity">
    <text evidence="9">Belongs to the phosphofructokinase type A (PFKA) family. Mixed-substrate PFK group III subfamily.</text>
</comment>
<dbReference type="EMBL" id="AP011532">
    <property type="protein sequence ID" value="BAI60275.1"/>
    <property type="molecule type" value="Genomic_DNA"/>
</dbReference>
<dbReference type="InterPro" id="IPR022953">
    <property type="entry name" value="ATP_PFK"/>
</dbReference>
<dbReference type="eggNOG" id="arCOG03641">
    <property type="taxonomic scope" value="Archaea"/>
</dbReference>
<dbReference type="OrthoDB" id="104892at2157"/>
<feature type="domain" description="Phosphofructokinase" evidence="10">
    <location>
        <begin position="6"/>
        <end position="301"/>
    </location>
</feature>
<dbReference type="GO" id="GO:0003872">
    <property type="term" value="F:6-phosphofructokinase activity"/>
    <property type="evidence" value="ECO:0007669"/>
    <property type="project" value="UniProtKB-UniRule"/>
</dbReference>
<evidence type="ECO:0000256" key="5">
    <source>
        <dbReference type="ARBA" id="ARBA00022723"/>
    </source>
</evidence>
<keyword evidence="6 9" id="KW-0418">Kinase</keyword>
<dbReference type="STRING" id="304371.MCP_0203"/>
<dbReference type="InterPro" id="IPR015912">
    <property type="entry name" value="Phosphofructokinase_CS"/>
</dbReference>
<dbReference type="PANTHER" id="PTHR13697">
    <property type="entry name" value="PHOSPHOFRUCTOKINASE"/>
    <property type="match status" value="1"/>
</dbReference>
<dbReference type="PANTHER" id="PTHR13697:SF52">
    <property type="entry name" value="ATP-DEPENDENT 6-PHOSPHOFRUCTOKINASE 3"/>
    <property type="match status" value="1"/>
</dbReference>
<comment type="catalytic activity">
    <reaction evidence="9">
        <text>beta-D-fructose 6-phosphate + diphosphate = beta-D-fructose 1,6-bisphosphate + phosphate + H(+)</text>
        <dbReference type="Rhea" id="RHEA:13613"/>
        <dbReference type="ChEBI" id="CHEBI:15378"/>
        <dbReference type="ChEBI" id="CHEBI:32966"/>
        <dbReference type="ChEBI" id="CHEBI:33019"/>
        <dbReference type="ChEBI" id="CHEBI:43474"/>
        <dbReference type="ChEBI" id="CHEBI:57634"/>
        <dbReference type="EC" id="2.7.1.90"/>
    </reaction>
</comment>
<dbReference type="GO" id="GO:0061621">
    <property type="term" value="P:canonical glycolysis"/>
    <property type="evidence" value="ECO:0007669"/>
    <property type="project" value="TreeGrafter"/>
</dbReference>
<protein>
    <recommendedName>
        <fullName evidence="9">Pyrophosphate--fructose 6-phosphate 1-phosphotransferase</fullName>
        <ecNumber evidence="9">2.7.1.90</ecNumber>
    </recommendedName>
    <alternativeName>
        <fullName evidence="9">6-phosphofructokinase, pyrophosphate dependent</fullName>
    </alternativeName>
    <alternativeName>
        <fullName evidence="9">PPi-dependent phosphofructokinase</fullName>
        <shortName evidence="9">PPi-PFK</shortName>
    </alternativeName>
    <alternativeName>
        <fullName evidence="9">Pyrophosphate-dependent 6-phosphofructose-1-kinase</fullName>
    </alternativeName>
</protein>
<keyword evidence="8 9" id="KW-0324">Glycolysis</keyword>
<feature type="binding site" description="in other chain" evidence="9">
    <location>
        <begin position="275"/>
        <end position="278"/>
    </location>
    <ligand>
        <name>substrate</name>
        <note>ligand shared between dimeric partners</note>
    </ligand>
</feature>
<reference evidence="12" key="3">
    <citation type="journal article" date="2011" name="PLoS ONE">
        <title>Genome sequence of a mesophilic hydrogenotrophic methanogen Methanocella paludicola, the first cultivated representative of the order Methanocellales.</title>
        <authorList>
            <person name="Sakai S."/>
            <person name="Takaki Y."/>
            <person name="Shimamura S."/>
            <person name="Sekine M."/>
            <person name="Tajima T."/>
            <person name="Kosugi H."/>
            <person name="Ichikawa N."/>
            <person name="Tasumi E."/>
            <person name="Hiraki A.T."/>
            <person name="Shimizu A."/>
            <person name="Kato Y."/>
            <person name="Nishiko R."/>
            <person name="Mori K."/>
            <person name="Fujita N."/>
            <person name="Imachi H."/>
            <person name="Takai K."/>
        </authorList>
    </citation>
    <scope>NUCLEOTIDE SEQUENCE [LARGE SCALE GENOMIC DNA]</scope>
    <source>
        <strain evidence="12">DSM 17711 / JCM 13418 / NBRC 101707 / SANAE</strain>
    </source>
</reference>
<dbReference type="GO" id="GO:0046872">
    <property type="term" value="F:metal ion binding"/>
    <property type="evidence" value="ECO:0007669"/>
    <property type="project" value="UniProtKB-KW"/>
</dbReference>
<feature type="binding site" evidence="9">
    <location>
        <position position="165"/>
    </location>
    <ligand>
        <name>substrate</name>
        <note>ligand shared between dimeric partners</note>
    </ligand>
</feature>
<dbReference type="GO" id="GO:0048029">
    <property type="term" value="F:monosaccharide binding"/>
    <property type="evidence" value="ECO:0007669"/>
    <property type="project" value="TreeGrafter"/>
</dbReference>
<evidence type="ECO:0000256" key="1">
    <source>
        <dbReference type="ARBA" id="ARBA00001946"/>
    </source>
</evidence>
<dbReference type="GO" id="GO:0005524">
    <property type="term" value="F:ATP binding"/>
    <property type="evidence" value="ECO:0007669"/>
    <property type="project" value="InterPro"/>
</dbReference>
<dbReference type="PIRSF" id="PIRSF000532">
    <property type="entry name" value="ATP_PFK_prok"/>
    <property type="match status" value="1"/>
</dbReference>
<reference evidence="11 12" key="1">
    <citation type="journal article" date="2007" name="Appl. Environ. Microbiol.">
        <title>Isolation of key methanogens for global methane emission from rice paddy fields: a novel isolate affiliated with the clone cluster rice cluster I.</title>
        <authorList>
            <person name="Sakai S."/>
            <person name="Imachi H."/>
            <person name="Sekiguchi Y."/>
            <person name="Ohashi A."/>
            <person name="Harada H."/>
            <person name="Kamagata Y."/>
        </authorList>
    </citation>
    <scope>NUCLEOTIDE SEQUENCE [LARGE SCALE GENOMIC DNA]</scope>
    <source>
        <strain evidence="12">DSM 17711 / JCM 13418 / NBRC 101707 / SANAE</strain>
    </source>
</reference>
<comment type="subcellular location">
    <subcellularLocation>
        <location evidence="9">Cytoplasm</location>
    </subcellularLocation>
</comment>
<evidence type="ECO:0000256" key="2">
    <source>
        <dbReference type="ARBA" id="ARBA00004679"/>
    </source>
</evidence>
<dbReference type="HAMAP" id="MF_01976">
    <property type="entry name" value="Phosphofructokinase_III"/>
    <property type="match status" value="1"/>
</dbReference>
<comment type="activity regulation">
    <text evidence="9">Non-allosteric.</text>
</comment>
<keyword evidence="7 9" id="KW-0460">Magnesium</keyword>
<dbReference type="GO" id="GO:0042802">
    <property type="term" value="F:identical protein binding"/>
    <property type="evidence" value="ECO:0007669"/>
    <property type="project" value="TreeGrafter"/>
</dbReference>
<keyword evidence="12" id="KW-1185">Reference proteome</keyword>
<gene>
    <name evidence="9 11" type="primary">pfp</name>
    <name evidence="11" type="ordered locus">MCP_0203</name>
</gene>
<comment type="cofactor">
    <cofactor evidence="1 9">
        <name>Mg(2+)</name>
        <dbReference type="ChEBI" id="CHEBI:18420"/>
    </cofactor>
</comment>
<feature type="site" description="Important for catalytic activity; stabilizes the transition state when the phosphoryl donor is PPi" evidence="9">
    <location>
        <position position="127"/>
    </location>
</feature>
<feature type="active site" description="Proton acceptor" evidence="9">
    <location>
        <position position="130"/>
    </location>
</feature>
<evidence type="ECO:0000256" key="7">
    <source>
        <dbReference type="ARBA" id="ARBA00022842"/>
    </source>
</evidence>
<comment type="function">
    <text evidence="9">Catalyzes the phosphorylation of D-fructose 6-phosphate, the first committing step of glycolysis. Uses inorganic phosphate (PPi) as phosphoryl donor instead of ATP like common ATP-dependent phosphofructokinases (ATP-PFKs), which renders the reaction reversible, and can thus function both in glycolysis and gluconeogenesis. Consistently, PPi-PFK can replace the enzymes of both the forward (ATP-PFK) and reverse (fructose-bisphosphatase (FBPase)) reactions.</text>
</comment>
<proteinExistence type="inferred from homology"/>
<dbReference type="GeneID" id="8682816"/>
<feature type="binding site" evidence="9">
    <location>
        <position position="269"/>
    </location>
    <ligand>
        <name>substrate</name>
        <note>ligand shared between dimeric partners</note>
    </ligand>
</feature>
<accession>D1YV03</accession>
<dbReference type="GO" id="GO:0047334">
    <property type="term" value="F:diphosphate-fructose-6-phosphate 1-phosphotransferase activity"/>
    <property type="evidence" value="ECO:0007669"/>
    <property type="project" value="UniProtKB-EC"/>
</dbReference>
<evidence type="ECO:0000256" key="8">
    <source>
        <dbReference type="ARBA" id="ARBA00023152"/>
    </source>
</evidence>
<evidence type="ECO:0000256" key="6">
    <source>
        <dbReference type="ARBA" id="ARBA00022777"/>
    </source>
</evidence>
<dbReference type="InterPro" id="IPR035966">
    <property type="entry name" value="PKF_sf"/>
</dbReference>
<keyword evidence="3 9" id="KW-0963">Cytoplasm</keyword>
<dbReference type="GO" id="GO:0030388">
    <property type="term" value="P:fructose 1,6-bisphosphate metabolic process"/>
    <property type="evidence" value="ECO:0007669"/>
    <property type="project" value="TreeGrafter"/>
</dbReference>
<dbReference type="InParanoid" id="D1YV03"/>
<comment type="subunit">
    <text evidence="9">Homodimer or homotetramer.</text>
</comment>
<dbReference type="Proteomes" id="UP000001882">
    <property type="component" value="Chromosome"/>
</dbReference>
<keyword evidence="5 9" id="KW-0479">Metal-binding</keyword>
<evidence type="ECO:0000313" key="11">
    <source>
        <dbReference type="EMBL" id="BAI60275.1"/>
    </source>
</evidence>